<dbReference type="InterPro" id="IPR015943">
    <property type="entry name" value="WD40/YVTN_repeat-like_dom_sf"/>
</dbReference>
<dbReference type="SMART" id="SM00320">
    <property type="entry name" value="WD40"/>
    <property type="match status" value="4"/>
</dbReference>
<dbReference type="Gene3D" id="2.130.10.10">
    <property type="entry name" value="YVTN repeat-like/Quinoprotein amine dehydrogenase"/>
    <property type="match status" value="1"/>
</dbReference>
<dbReference type="InterPro" id="IPR001680">
    <property type="entry name" value="WD40_rpt"/>
</dbReference>
<evidence type="ECO:0000313" key="6">
    <source>
        <dbReference type="Proteomes" id="UP000005239"/>
    </source>
</evidence>
<evidence type="ECO:0000256" key="2">
    <source>
        <dbReference type="ARBA" id="ARBA00022490"/>
    </source>
</evidence>
<dbReference type="InterPro" id="IPR028021">
    <property type="entry name" value="Katanin_C-terminal"/>
</dbReference>
<dbReference type="Proteomes" id="UP000005239">
    <property type="component" value="Unassembled WGS sequence"/>
</dbReference>
<dbReference type="Pfam" id="PF13925">
    <property type="entry name" value="Katanin_con80"/>
    <property type="match status" value="1"/>
</dbReference>
<keyword evidence="3" id="KW-0206">Cytoskeleton</keyword>
<dbReference type="PANTHER" id="PTHR19845:SF0">
    <property type="entry name" value="KATANIN P80 WD40 REPEAT-CONTAINING SUBUNIT B1"/>
    <property type="match status" value="1"/>
</dbReference>
<organism evidence="5 6">
    <name type="scientific">Pristionchus pacificus</name>
    <name type="common">Parasitic nematode worm</name>
    <dbReference type="NCBI Taxonomy" id="54126"/>
    <lineage>
        <taxon>Eukaryota</taxon>
        <taxon>Metazoa</taxon>
        <taxon>Ecdysozoa</taxon>
        <taxon>Nematoda</taxon>
        <taxon>Chromadorea</taxon>
        <taxon>Rhabditida</taxon>
        <taxon>Rhabditina</taxon>
        <taxon>Diplogasteromorpha</taxon>
        <taxon>Diplogasteroidea</taxon>
        <taxon>Neodiplogasteridae</taxon>
        <taxon>Pristionchus</taxon>
    </lineage>
</organism>
<dbReference type="GO" id="GO:0008352">
    <property type="term" value="C:katanin complex"/>
    <property type="evidence" value="ECO:0000318"/>
    <property type="project" value="GO_Central"/>
</dbReference>
<dbReference type="AlphaFoldDB" id="A0A2A6CCI5"/>
<evidence type="ECO:0000256" key="4">
    <source>
        <dbReference type="SAM" id="MobiDB-lite"/>
    </source>
</evidence>
<feature type="compositionally biased region" description="Low complexity" evidence="4">
    <location>
        <begin position="356"/>
        <end position="373"/>
    </location>
</feature>
<dbReference type="PROSITE" id="PS50082">
    <property type="entry name" value="WD_REPEATS_2"/>
    <property type="match status" value="1"/>
</dbReference>
<reference evidence="5" key="2">
    <citation type="submission" date="2022-06" db="UniProtKB">
        <authorList>
            <consortium name="EnsemblMetazoa"/>
        </authorList>
    </citation>
    <scope>IDENTIFICATION</scope>
    <source>
        <strain evidence="5">PS312</strain>
    </source>
</reference>
<accession>A0A8R1UPV2</accession>
<accession>A0A2A6CCI5</accession>
<keyword evidence="2" id="KW-0963">Cytoplasm</keyword>
<comment type="subcellular location">
    <subcellularLocation>
        <location evidence="1">Cytoplasm</location>
        <location evidence="1">Cytoskeleton</location>
    </subcellularLocation>
</comment>
<reference evidence="6" key="1">
    <citation type="journal article" date="2008" name="Nat. Genet.">
        <title>The Pristionchus pacificus genome provides a unique perspective on nematode lifestyle and parasitism.</title>
        <authorList>
            <person name="Dieterich C."/>
            <person name="Clifton S.W."/>
            <person name="Schuster L.N."/>
            <person name="Chinwalla A."/>
            <person name="Delehaunty K."/>
            <person name="Dinkelacker I."/>
            <person name="Fulton L."/>
            <person name="Fulton R."/>
            <person name="Godfrey J."/>
            <person name="Minx P."/>
            <person name="Mitreva M."/>
            <person name="Roeseler W."/>
            <person name="Tian H."/>
            <person name="Witte H."/>
            <person name="Yang S.P."/>
            <person name="Wilson R.K."/>
            <person name="Sommer R.J."/>
        </authorList>
    </citation>
    <scope>NUCLEOTIDE SEQUENCE [LARGE SCALE GENOMIC DNA]</scope>
    <source>
        <strain evidence="6">PS312</strain>
    </source>
</reference>
<evidence type="ECO:0000256" key="1">
    <source>
        <dbReference type="ARBA" id="ARBA00004245"/>
    </source>
</evidence>
<name>A0A2A6CCI5_PRIPA</name>
<dbReference type="PANTHER" id="PTHR19845">
    <property type="entry name" value="KATANIN P80 SUBUNIT"/>
    <property type="match status" value="1"/>
</dbReference>
<dbReference type="GO" id="GO:0008017">
    <property type="term" value="F:microtubule binding"/>
    <property type="evidence" value="ECO:0007669"/>
    <property type="project" value="InterPro"/>
</dbReference>
<dbReference type="OrthoDB" id="10251605at2759"/>
<dbReference type="SUPFAM" id="SSF50978">
    <property type="entry name" value="WD40 repeat-like"/>
    <property type="match status" value="1"/>
</dbReference>
<dbReference type="GO" id="GO:0007019">
    <property type="term" value="P:microtubule depolymerization"/>
    <property type="evidence" value="ECO:0000318"/>
    <property type="project" value="GO_Central"/>
</dbReference>
<feature type="region of interest" description="Disordered" evidence="4">
    <location>
        <begin position="356"/>
        <end position="399"/>
    </location>
</feature>
<keyword evidence="6" id="KW-1185">Reference proteome</keyword>
<sequence>MDLECEITKESSESVAGLSIKEDLLITGATLKAHSLSHAGVLVWSHGDETVDHMFVSRDERSLAASSSNIIKLLDISAGRETRRLVDHNCGVTSISSFSRSPYQWLSGDDEGVCRVSDVRRHPSTLIALRQSRPVRCAYSSPDDSLIVIGDDSCLQLYDMRQRKLLSRFIHSTMGVAFHPGERLMASFGDESIIRYWDLDTLECVSQSEPFNERIINAHFSFQGESLIVCSSDGVRSLSWEPCSLEWNFPHHTPSSLMYSHLDKDDKIRLIISDPLTNTIKVLSSTLIQMESSINDRKDDDEIEDVSRSLELLSSPLSPVSSPLPCTNNTDVMLLNNEDEEERSLRVVSQSPIFQSTVTKSSSSNTNKLPKTTCRMTNDDEKRRKMDERKGSMKKAKDGKTSVDIMSMIDMEHSSVMDDLNASYSSLRGAKDAFRRGNLPQVLETWIRDRNAAILCALCRQCTYRNRWNLSLSLSILPHLPIILTSIHRELRGSALFALSSIVNAVGDVVSSMTRNGVPNSIGVDIAAEDRLRMCNSIEKELVLIQLRENDMIKVMSDDEKAQLSAIIALFPS</sequence>
<evidence type="ECO:0000313" key="5">
    <source>
        <dbReference type="EnsemblMetazoa" id="PPA34085.1"/>
    </source>
</evidence>
<proteinExistence type="predicted"/>
<gene>
    <name evidence="5" type="primary">WBGene00272454</name>
</gene>
<feature type="compositionally biased region" description="Basic and acidic residues" evidence="4">
    <location>
        <begin position="377"/>
        <end position="399"/>
    </location>
</feature>
<evidence type="ECO:0000256" key="3">
    <source>
        <dbReference type="ARBA" id="ARBA00023212"/>
    </source>
</evidence>
<dbReference type="EnsemblMetazoa" id="PPA34085.1">
    <property type="protein sequence ID" value="PPA34085.1"/>
    <property type="gene ID" value="WBGene00272454"/>
</dbReference>
<dbReference type="InterPro" id="IPR036322">
    <property type="entry name" value="WD40_repeat_dom_sf"/>
</dbReference>
<protein>
    <submittedName>
        <fullName evidence="5">Katanin_con80 domain-containing protein</fullName>
    </submittedName>
</protein>